<organism evidence="1 2">
    <name type="scientific">Bacteroides reticulotermitis JCM 10512</name>
    <dbReference type="NCBI Taxonomy" id="1445607"/>
    <lineage>
        <taxon>Bacteria</taxon>
        <taxon>Pseudomonadati</taxon>
        <taxon>Bacteroidota</taxon>
        <taxon>Bacteroidia</taxon>
        <taxon>Bacteroidales</taxon>
        <taxon>Bacteroidaceae</taxon>
        <taxon>Bacteroides</taxon>
    </lineage>
</organism>
<evidence type="ECO:0000313" key="2">
    <source>
        <dbReference type="Proteomes" id="UP000019131"/>
    </source>
</evidence>
<comment type="caution">
    <text evidence="1">The sequence shown here is derived from an EMBL/GenBank/DDBJ whole genome shotgun (WGS) entry which is preliminary data.</text>
</comment>
<protein>
    <submittedName>
        <fullName evidence="1">Uncharacterized protein</fullName>
    </submittedName>
</protein>
<dbReference type="AlphaFoldDB" id="W4UR66"/>
<gene>
    <name evidence="1" type="ORF">JCM10512_1373</name>
</gene>
<dbReference type="Proteomes" id="UP000019131">
    <property type="component" value="Unassembled WGS sequence"/>
</dbReference>
<reference evidence="1 2" key="1">
    <citation type="journal article" date="2014" name="Genome Announc.">
        <title>Draft Genome Sequence of Bacteroides reticulotermitis Strain JCM 10512T, Isolated from the Gut of a Termite.</title>
        <authorList>
            <person name="Yuki M."/>
            <person name="Oshima K."/>
            <person name="Suda W."/>
            <person name="Sakamoto M."/>
            <person name="Iida T."/>
            <person name="Hattori M."/>
            <person name="Ohkuma M."/>
        </authorList>
    </citation>
    <scope>NUCLEOTIDE SEQUENCE [LARGE SCALE GENOMIC DNA]</scope>
    <source>
        <strain evidence="1 2">JCM 10512</strain>
    </source>
</reference>
<dbReference type="EMBL" id="BAIV01000007">
    <property type="protein sequence ID" value="GAE83118.1"/>
    <property type="molecule type" value="Genomic_DNA"/>
</dbReference>
<name>W4UR66_9BACE</name>
<proteinExistence type="predicted"/>
<accession>W4UR66</accession>
<keyword evidence="2" id="KW-1185">Reference proteome</keyword>
<sequence length="56" mass="6614">MIIDTKYYLLDGYPSLESLGANKLESEKVRNENFEKRKANWTKFLNYLRDAGKIVE</sequence>
<evidence type="ECO:0000313" key="1">
    <source>
        <dbReference type="EMBL" id="GAE83118.1"/>
    </source>
</evidence>